<dbReference type="RefSeq" id="WP_109773424.1">
    <property type="nucleotide sequence ID" value="NZ_QGDQ01000005.1"/>
</dbReference>
<accession>A0A316AAI3</accession>
<comment type="caution">
    <text evidence="3">The sequence shown here is derived from an EMBL/GenBank/DDBJ whole genome shotgun (WGS) entry which is preliminary data.</text>
</comment>
<feature type="domain" description="SpoVT-AbrB" evidence="2">
    <location>
        <begin position="1"/>
        <end position="44"/>
    </location>
</feature>
<dbReference type="InterPro" id="IPR007159">
    <property type="entry name" value="SpoVT-AbrB_dom"/>
</dbReference>
<evidence type="ECO:0000313" key="3">
    <source>
        <dbReference type="EMBL" id="PWJ54916.1"/>
    </source>
</evidence>
<reference evidence="3 4" key="1">
    <citation type="submission" date="2018-03" db="EMBL/GenBank/DDBJ databases">
        <title>Genomic Encyclopedia of Archaeal and Bacterial Type Strains, Phase II (KMG-II): from individual species to whole genera.</title>
        <authorList>
            <person name="Goeker M."/>
        </authorList>
    </citation>
    <scope>NUCLEOTIDE SEQUENCE [LARGE SCALE GENOMIC DNA]</scope>
    <source>
        <strain evidence="3 4">DSM 44889</strain>
    </source>
</reference>
<dbReference type="GO" id="GO:0003677">
    <property type="term" value="F:DNA binding"/>
    <property type="evidence" value="ECO:0007669"/>
    <property type="project" value="UniProtKB-UniRule"/>
</dbReference>
<evidence type="ECO:0000256" key="1">
    <source>
        <dbReference type="PROSITE-ProRule" id="PRU01076"/>
    </source>
</evidence>
<evidence type="ECO:0000313" key="4">
    <source>
        <dbReference type="Proteomes" id="UP000245469"/>
    </source>
</evidence>
<sequence length="102" mass="10509">MKLDSRRRPTIPAALLDAAGVEAGEGMVARVEGPGRIVLESTGSVLSKLQRAVTEGMAAVAATEGRDPAAAVTTTALEEVAADRAADEARVLARYPNPATPR</sequence>
<gene>
    <name evidence="3" type="ORF">BXY45_105125</name>
</gene>
<name>A0A316AAI3_9ACTN</name>
<evidence type="ECO:0000259" key="2">
    <source>
        <dbReference type="PROSITE" id="PS51740"/>
    </source>
</evidence>
<protein>
    <recommendedName>
        <fullName evidence="2">SpoVT-AbrB domain-containing protein</fullName>
    </recommendedName>
</protein>
<proteinExistence type="predicted"/>
<organism evidence="3 4">
    <name type="scientific">Quadrisphaera granulorum</name>
    <dbReference type="NCBI Taxonomy" id="317664"/>
    <lineage>
        <taxon>Bacteria</taxon>
        <taxon>Bacillati</taxon>
        <taxon>Actinomycetota</taxon>
        <taxon>Actinomycetes</taxon>
        <taxon>Kineosporiales</taxon>
        <taxon>Kineosporiaceae</taxon>
        <taxon>Quadrisphaera</taxon>
    </lineage>
</organism>
<keyword evidence="1" id="KW-0238">DNA-binding</keyword>
<dbReference type="Proteomes" id="UP000245469">
    <property type="component" value="Unassembled WGS sequence"/>
</dbReference>
<dbReference type="AlphaFoldDB" id="A0A316AAI3"/>
<keyword evidence="4" id="KW-1185">Reference proteome</keyword>
<dbReference type="PROSITE" id="PS51740">
    <property type="entry name" value="SPOVT_ABRB"/>
    <property type="match status" value="1"/>
</dbReference>
<dbReference type="EMBL" id="QGDQ01000005">
    <property type="protein sequence ID" value="PWJ54916.1"/>
    <property type="molecule type" value="Genomic_DNA"/>
</dbReference>